<organism evidence="13 14">
    <name type="scientific">Steroidobacter agaridevorans</name>
    <dbReference type="NCBI Taxonomy" id="2695856"/>
    <lineage>
        <taxon>Bacteria</taxon>
        <taxon>Pseudomonadati</taxon>
        <taxon>Pseudomonadota</taxon>
        <taxon>Gammaproteobacteria</taxon>
        <taxon>Steroidobacterales</taxon>
        <taxon>Steroidobacteraceae</taxon>
        <taxon>Steroidobacter</taxon>
    </lineage>
</organism>
<dbReference type="PROSITE" id="PS52016">
    <property type="entry name" value="TONB_DEPENDENT_REC_3"/>
    <property type="match status" value="1"/>
</dbReference>
<gene>
    <name evidence="13" type="ORF">GCM10011487_44070</name>
</gene>
<keyword evidence="13" id="KW-0675">Receptor</keyword>
<dbReference type="InterPro" id="IPR037066">
    <property type="entry name" value="Plug_dom_sf"/>
</dbReference>
<evidence type="ECO:0000256" key="1">
    <source>
        <dbReference type="ARBA" id="ARBA00004571"/>
    </source>
</evidence>
<dbReference type="AlphaFoldDB" id="A0A829YGF5"/>
<protein>
    <submittedName>
        <fullName evidence="13">TonB-dependent receptor</fullName>
    </submittedName>
</protein>
<comment type="caution">
    <text evidence="13">The sequence shown here is derived from an EMBL/GenBank/DDBJ whole genome shotgun (WGS) entry which is preliminary data.</text>
</comment>
<feature type="chain" id="PRO_5032822742" evidence="10">
    <location>
        <begin position="27"/>
        <end position="967"/>
    </location>
</feature>
<proteinExistence type="inferred from homology"/>
<feature type="domain" description="TonB-dependent receptor-like beta-barrel" evidence="11">
    <location>
        <begin position="396"/>
        <end position="928"/>
    </location>
</feature>
<sequence>MMNRNLLSRTTAAAALLTQFSMPAMAQEVARPTQAKATELEEIVVVGTQIAGAAPVGSDPVVVSREDAALTGLANPADILRRMPQVVSGDVGFQGGTANQGYNGSQMDTINLRGLGAGATLVLVDGRRVVGAGGAATATDANQVPLAALERLEILTDGASAVYGSDAVAGVVNFVLRKDYDGVEATARVDDQSGGTQYGATLIAGTVWEDLGGLGGGNILVTYEHLDRESFNAGKIARLRQDLRPLGGPDLRVYDDDATVGFSPNIISQGLPNSTIPQARAYTYWGVPSGDGTGLTAGSLALNQPNLVEGADYKDWTGEQVRDQLAVYFNQSLTTNLELFGSLSYTDRETVSEHLSPTVKVPLLGTPYFIAGLPANQTVQYSTLKDGQTRVFSAQAETIGAVLGLRASLPGNWAAEAYLNYGRNQQCDSCVTGAINTAALTAQAQAGNINPLSSVPLTAAQLDLVYGNSRFESRTTLEDAVLKFNGPLFDLPAGPVRAAVGGEFRTEANANRNLSRTGPTNALTQLSNYDGSEFDRDIGSVFLELNIPLVNRGMDVALIRSLTLSASARYDDYSDVGGTTNPRLGFNWDLTDQFSLRGSWGTSFRAPSVTDANPYAVTSGTPSRVPNYDPRITNGVLPPGFLGPFGIANAALMLGSNPDLVPEESENWSLGASFEHEGFNIGLTYWNISFDNQIIFPGSIPAYLQATPASVPANGGNYDGWGALIIPVNNPASCNNADLGTADPTLQRFLESVNYDFVSSGGDYSFASPLKNDFCRVNVIIDSRIQNVGSVEQSGIDFNTSYAHQLGDVNLIGQLALSYQLENDISTGPGVPAVSQIGNLTDPTSLFEWRGTAGLTALWNGFDATVMARYLDSMLATGQLGANGLPGPDRNMSSYTVFDLTLGYGAEFDERRLGVLRGWRAQVAITNVADDEPDFMVTSGDSSGAAWNFKYGLPFGRTYSAQLTARF</sequence>
<evidence type="ECO:0000256" key="3">
    <source>
        <dbReference type="ARBA" id="ARBA00022452"/>
    </source>
</evidence>
<dbReference type="SUPFAM" id="SSF56935">
    <property type="entry name" value="Porins"/>
    <property type="match status" value="1"/>
</dbReference>
<evidence type="ECO:0000256" key="8">
    <source>
        <dbReference type="PROSITE-ProRule" id="PRU01360"/>
    </source>
</evidence>
<evidence type="ECO:0000256" key="7">
    <source>
        <dbReference type="ARBA" id="ARBA00023237"/>
    </source>
</evidence>
<feature type="signal peptide" evidence="10">
    <location>
        <begin position="1"/>
        <end position="26"/>
    </location>
</feature>
<comment type="similarity">
    <text evidence="8 9">Belongs to the TonB-dependent receptor family.</text>
</comment>
<dbReference type="Pfam" id="PF07715">
    <property type="entry name" value="Plug"/>
    <property type="match status" value="1"/>
</dbReference>
<keyword evidence="14" id="KW-1185">Reference proteome</keyword>
<dbReference type="Proteomes" id="UP000445000">
    <property type="component" value="Unassembled WGS sequence"/>
</dbReference>
<dbReference type="PANTHER" id="PTHR47234">
    <property type="match status" value="1"/>
</dbReference>
<evidence type="ECO:0000256" key="10">
    <source>
        <dbReference type="SAM" id="SignalP"/>
    </source>
</evidence>
<evidence type="ECO:0000259" key="11">
    <source>
        <dbReference type="Pfam" id="PF00593"/>
    </source>
</evidence>
<evidence type="ECO:0000313" key="13">
    <source>
        <dbReference type="EMBL" id="GFE82407.1"/>
    </source>
</evidence>
<keyword evidence="4 8" id="KW-0812">Transmembrane</keyword>
<reference evidence="14" key="1">
    <citation type="submission" date="2020-01" db="EMBL/GenBank/DDBJ databases">
        <title>'Steroidobacter agaridevorans' sp. nov., agar-degrading bacteria isolated from rhizosphere soils.</title>
        <authorList>
            <person name="Ikenaga M."/>
            <person name="Kataoka M."/>
            <person name="Murouchi A."/>
            <person name="Katsuragi S."/>
            <person name="Sakai M."/>
        </authorList>
    </citation>
    <scope>NUCLEOTIDE SEQUENCE [LARGE SCALE GENOMIC DNA]</scope>
    <source>
        <strain evidence="14">YU21-B</strain>
    </source>
</reference>
<evidence type="ECO:0000259" key="12">
    <source>
        <dbReference type="Pfam" id="PF07715"/>
    </source>
</evidence>
<keyword evidence="2 8" id="KW-0813">Transport</keyword>
<evidence type="ECO:0000256" key="9">
    <source>
        <dbReference type="RuleBase" id="RU003357"/>
    </source>
</evidence>
<evidence type="ECO:0000256" key="2">
    <source>
        <dbReference type="ARBA" id="ARBA00022448"/>
    </source>
</evidence>
<evidence type="ECO:0000256" key="4">
    <source>
        <dbReference type="ARBA" id="ARBA00022692"/>
    </source>
</evidence>
<dbReference type="InterPro" id="IPR012910">
    <property type="entry name" value="Plug_dom"/>
</dbReference>
<keyword evidence="5 9" id="KW-0798">TonB box</keyword>
<comment type="subcellular location">
    <subcellularLocation>
        <location evidence="1 8">Cell outer membrane</location>
        <topology evidence="1 8">Multi-pass membrane protein</topology>
    </subcellularLocation>
</comment>
<evidence type="ECO:0000256" key="6">
    <source>
        <dbReference type="ARBA" id="ARBA00023136"/>
    </source>
</evidence>
<keyword evidence="3 8" id="KW-1134">Transmembrane beta strand</keyword>
<dbReference type="RefSeq" id="WP_161814056.1">
    <property type="nucleotide sequence ID" value="NZ_BLJN01000004.1"/>
</dbReference>
<dbReference type="GO" id="GO:0009279">
    <property type="term" value="C:cell outer membrane"/>
    <property type="evidence" value="ECO:0007669"/>
    <property type="project" value="UniProtKB-SubCell"/>
</dbReference>
<dbReference type="PANTHER" id="PTHR47234:SF2">
    <property type="entry name" value="TONB-DEPENDENT RECEPTOR"/>
    <property type="match status" value="1"/>
</dbReference>
<keyword evidence="6 8" id="KW-0472">Membrane</keyword>
<evidence type="ECO:0000313" key="14">
    <source>
        <dbReference type="Proteomes" id="UP000445000"/>
    </source>
</evidence>
<name>A0A829YGF5_9GAMM</name>
<keyword evidence="10" id="KW-0732">Signal</keyword>
<dbReference type="Gene3D" id="2.170.130.10">
    <property type="entry name" value="TonB-dependent receptor, plug domain"/>
    <property type="match status" value="1"/>
</dbReference>
<feature type="domain" description="TonB-dependent receptor plug" evidence="12">
    <location>
        <begin position="62"/>
        <end position="171"/>
    </location>
</feature>
<accession>A0A829YGF5</accession>
<dbReference type="InterPro" id="IPR036942">
    <property type="entry name" value="Beta-barrel_TonB_sf"/>
</dbReference>
<dbReference type="InterPro" id="IPR000531">
    <property type="entry name" value="Beta-barrel_TonB"/>
</dbReference>
<dbReference type="InterPro" id="IPR039426">
    <property type="entry name" value="TonB-dep_rcpt-like"/>
</dbReference>
<dbReference type="Gene3D" id="2.40.170.20">
    <property type="entry name" value="TonB-dependent receptor, beta-barrel domain"/>
    <property type="match status" value="1"/>
</dbReference>
<dbReference type="EMBL" id="BLJN01000004">
    <property type="protein sequence ID" value="GFE82407.1"/>
    <property type="molecule type" value="Genomic_DNA"/>
</dbReference>
<dbReference type="Pfam" id="PF00593">
    <property type="entry name" value="TonB_dep_Rec_b-barrel"/>
    <property type="match status" value="1"/>
</dbReference>
<evidence type="ECO:0000256" key="5">
    <source>
        <dbReference type="ARBA" id="ARBA00023077"/>
    </source>
</evidence>
<keyword evidence="7 8" id="KW-0998">Cell outer membrane</keyword>